<comment type="cofactor">
    <cofactor evidence="2">
        <name>Zn(2+)</name>
        <dbReference type="ChEBI" id="CHEBI:29105"/>
    </cofactor>
</comment>
<dbReference type="PROSITE" id="PS00117">
    <property type="entry name" value="GAL_P_UDP_TRANSF_I"/>
    <property type="match status" value="1"/>
</dbReference>
<evidence type="ECO:0000256" key="5">
    <source>
        <dbReference type="ARBA" id="ARBA00012384"/>
    </source>
</evidence>
<evidence type="ECO:0000259" key="16">
    <source>
        <dbReference type="Pfam" id="PF01087"/>
    </source>
</evidence>
<protein>
    <recommendedName>
        <fullName evidence="6 13">Galactose-1-phosphate uridylyltransferase</fullName>
        <ecNumber evidence="5 13">2.7.7.12</ecNumber>
    </recommendedName>
</protein>
<feature type="domain" description="Galactose-1-phosphate uridyl transferase C-terminal" evidence="17">
    <location>
        <begin position="221"/>
        <end position="355"/>
    </location>
</feature>
<feature type="domain" description="Galactose-1-phosphate uridyl transferase N-terminal" evidence="16">
    <location>
        <begin position="39"/>
        <end position="197"/>
    </location>
</feature>
<evidence type="ECO:0000259" key="17">
    <source>
        <dbReference type="Pfam" id="PF02744"/>
    </source>
</evidence>
<gene>
    <name evidence="18" type="primary">galT</name>
    <name evidence="18" type="ORF">GON04_13330</name>
</gene>
<evidence type="ECO:0000256" key="1">
    <source>
        <dbReference type="ARBA" id="ARBA00001107"/>
    </source>
</evidence>
<evidence type="ECO:0000256" key="11">
    <source>
        <dbReference type="ARBA" id="ARBA00023144"/>
    </source>
</evidence>
<dbReference type="RefSeq" id="WP_157398567.1">
    <property type="nucleotide sequence ID" value="NZ_WSEL01000006.1"/>
</dbReference>
<keyword evidence="19" id="KW-1185">Reference proteome</keyword>
<dbReference type="GO" id="GO:0008270">
    <property type="term" value="F:zinc ion binding"/>
    <property type="evidence" value="ECO:0007669"/>
    <property type="project" value="InterPro"/>
</dbReference>
<name>A0A6N8IUA5_9BURK</name>
<evidence type="ECO:0000256" key="6">
    <source>
        <dbReference type="ARBA" id="ARBA00016340"/>
    </source>
</evidence>
<dbReference type="Pfam" id="PF01087">
    <property type="entry name" value="GalP_UDP_transf"/>
    <property type="match status" value="1"/>
</dbReference>
<evidence type="ECO:0000256" key="10">
    <source>
        <dbReference type="ARBA" id="ARBA00022833"/>
    </source>
</evidence>
<dbReference type="GO" id="GO:0033499">
    <property type="term" value="P:galactose catabolic process via UDP-galactose, Leloir pathway"/>
    <property type="evidence" value="ECO:0007669"/>
    <property type="project" value="TreeGrafter"/>
</dbReference>
<dbReference type="PANTHER" id="PTHR11943">
    <property type="entry name" value="GALACTOSE-1-PHOSPHATE URIDYLYLTRANSFERASE"/>
    <property type="match status" value="1"/>
</dbReference>
<dbReference type="NCBIfam" id="TIGR00209">
    <property type="entry name" value="galT_1"/>
    <property type="match status" value="1"/>
</dbReference>
<feature type="active site" description="Tele-UMP-histidine intermediate" evidence="14">
    <location>
        <position position="187"/>
    </location>
</feature>
<evidence type="ECO:0000256" key="14">
    <source>
        <dbReference type="PIRSR" id="PIRSR000808-1"/>
    </source>
</evidence>
<dbReference type="EC" id="2.7.7.12" evidence="5 13"/>
<evidence type="ECO:0000256" key="12">
    <source>
        <dbReference type="ARBA" id="ARBA00023277"/>
    </source>
</evidence>
<dbReference type="SUPFAM" id="SSF54197">
    <property type="entry name" value="HIT-like"/>
    <property type="match status" value="2"/>
</dbReference>
<dbReference type="PIRSF" id="PIRSF000808">
    <property type="entry name" value="GalT"/>
    <property type="match status" value="1"/>
</dbReference>
<dbReference type="Proteomes" id="UP000469385">
    <property type="component" value="Unassembled WGS sequence"/>
</dbReference>
<dbReference type="InterPro" id="IPR019779">
    <property type="entry name" value="GalP_UDPtransf1_His-AS"/>
</dbReference>
<comment type="caution">
    <text evidence="18">The sequence shown here is derived from an EMBL/GenBank/DDBJ whole genome shotgun (WGS) entry which is preliminary data.</text>
</comment>
<keyword evidence="9 15" id="KW-0479">Metal-binding</keyword>
<comment type="similarity">
    <text evidence="4 15">Belongs to the galactose-1-phosphate uridylyltransferase type 1 family.</text>
</comment>
<dbReference type="InterPro" id="IPR005850">
    <property type="entry name" value="GalP_Utransf_C"/>
</dbReference>
<dbReference type="Gene3D" id="3.30.428.10">
    <property type="entry name" value="HIT-like"/>
    <property type="match status" value="2"/>
</dbReference>
<dbReference type="UniPathway" id="UPA00214"/>
<dbReference type="Pfam" id="PF02744">
    <property type="entry name" value="GalP_UDP_tr_C"/>
    <property type="match status" value="1"/>
</dbReference>
<dbReference type="GO" id="GO:0008108">
    <property type="term" value="F:UDP-glucose:hexose-1-phosphate uridylyltransferase activity"/>
    <property type="evidence" value="ECO:0007669"/>
    <property type="project" value="UniProtKB-UniRule"/>
</dbReference>
<dbReference type="EMBL" id="WSEL01000006">
    <property type="protein sequence ID" value="MVQ30437.1"/>
    <property type="molecule type" value="Genomic_DNA"/>
</dbReference>
<accession>A0A6N8IUA5</accession>
<evidence type="ECO:0000256" key="8">
    <source>
        <dbReference type="ARBA" id="ARBA00022695"/>
    </source>
</evidence>
<comment type="catalytic activity">
    <reaction evidence="1 15">
        <text>alpha-D-galactose 1-phosphate + UDP-alpha-D-glucose = alpha-D-glucose 1-phosphate + UDP-alpha-D-galactose</text>
        <dbReference type="Rhea" id="RHEA:13989"/>
        <dbReference type="ChEBI" id="CHEBI:58336"/>
        <dbReference type="ChEBI" id="CHEBI:58601"/>
        <dbReference type="ChEBI" id="CHEBI:58885"/>
        <dbReference type="ChEBI" id="CHEBI:66914"/>
        <dbReference type="EC" id="2.7.7.12"/>
    </reaction>
</comment>
<dbReference type="AlphaFoldDB" id="A0A6N8IUA5"/>
<keyword evidence="12 15" id="KW-0119">Carbohydrate metabolism</keyword>
<proteinExistence type="inferred from homology"/>
<dbReference type="InterPro" id="IPR005849">
    <property type="entry name" value="GalP_Utransf_N"/>
</dbReference>
<dbReference type="InterPro" id="IPR001937">
    <property type="entry name" value="GalP_UDPtransf1"/>
</dbReference>
<evidence type="ECO:0000256" key="3">
    <source>
        <dbReference type="ARBA" id="ARBA00004947"/>
    </source>
</evidence>
<evidence type="ECO:0000256" key="2">
    <source>
        <dbReference type="ARBA" id="ARBA00001947"/>
    </source>
</evidence>
<dbReference type="GO" id="GO:0005737">
    <property type="term" value="C:cytoplasm"/>
    <property type="evidence" value="ECO:0007669"/>
    <property type="project" value="TreeGrafter"/>
</dbReference>
<evidence type="ECO:0000256" key="13">
    <source>
        <dbReference type="NCBIfam" id="TIGR00209"/>
    </source>
</evidence>
<keyword evidence="10" id="KW-0862">Zinc</keyword>
<evidence type="ECO:0000313" key="18">
    <source>
        <dbReference type="EMBL" id="MVQ30437.1"/>
    </source>
</evidence>
<keyword evidence="8 15" id="KW-0548">Nucleotidyltransferase</keyword>
<evidence type="ECO:0000256" key="15">
    <source>
        <dbReference type="RuleBase" id="RU000506"/>
    </source>
</evidence>
<keyword evidence="11 15" id="KW-0299">Galactose metabolism</keyword>
<reference evidence="18 19" key="1">
    <citation type="submission" date="2019-12" db="EMBL/GenBank/DDBJ databases">
        <authorList>
            <person name="Huq M.A."/>
        </authorList>
    </citation>
    <scope>NUCLEOTIDE SEQUENCE [LARGE SCALE GENOMIC DNA]</scope>
    <source>
        <strain evidence="18 19">MAH-25</strain>
    </source>
</reference>
<comment type="pathway">
    <text evidence="3 15">Carbohydrate metabolism; galactose metabolism.</text>
</comment>
<evidence type="ECO:0000313" key="19">
    <source>
        <dbReference type="Proteomes" id="UP000469385"/>
    </source>
</evidence>
<evidence type="ECO:0000256" key="4">
    <source>
        <dbReference type="ARBA" id="ARBA00010951"/>
    </source>
</evidence>
<keyword evidence="7 15" id="KW-0808">Transferase</keyword>
<dbReference type="PANTHER" id="PTHR11943:SF1">
    <property type="entry name" value="GALACTOSE-1-PHOSPHATE URIDYLYLTRANSFERASE"/>
    <property type="match status" value="1"/>
</dbReference>
<evidence type="ECO:0000256" key="9">
    <source>
        <dbReference type="ARBA" id="ARBA00022723"/>
    </source>
</evidence>
<dbReference type="InterPro" id="IPR036265">
    <property type="entry name" value="HIT-like_sf"/>
</dbReference>
<sequence length="363" mass="40107">MHRLELTKPDGRRLTLYGRQPLDAGLRAPSPFAEPLNAAPHLRWHPLRGEWVTYAAYRQGRTFLPPPEYNPLAPTVSADNPTEVPAGAWDIAVFDNRFPSLGLPPGGGEPPPALAVPTAPAAGQCEVVVFTQDPQGALGRLPLDHLELLLQVWGERTERLGARPDIRYVLPFENRGAEVGVTLHHPHGQIYAYPVVPPVPARMAQVAAEHHAAHGRGPLEMLVESERAGGERVVYAGPHAIAFVPPCARYPYEVWITTLRPVPGFAQLEPAERADLARALKTVLLKYDGLWQRPFPYLMAWYQAPTDGAAHPGMQLHAEIWPPYRTRDRLKYLAGTELAAGFYAMDALPEDKARELQLVEVTP</sequence>
<evidence type="ECO:0000256" key="7">
    <source>
        <dbReference type="ARBA" id="ARBA00022679"/>
    </source>
</evidence>
<organism evidence="18 19">
    <name type="scientific">Ramlibacter pinisoli</name>
    <dbReference type="NCBI Taxonomy" id="2682844"/>
    <lineage>
        <taxon>Bacteria</taxon>
        <taxon>Pseudomonadati</taxon>
        <taxon>Pseudomonadota</taxon>
        <taxon>Betaproteobacteria</taxon>
        <taxon>Burkholderiales</taxon>
        <taxon>Comamonadaceae</taxon>
        <taxon>Ramlibacter</taxon>
    </lineage>
</organism>